<dbReference type="GO" id="GO:0000287">
    <property type="term" value="F:magnesium ion binding"/>
    <property type="evidence" value="ECO:0007669"/>
    <property type="project" value="UniProtKB-UniRule"/>
</dbReference>
<dbReference type="GO" id="GO:0004141">
    <property type="term" value="F:dethiobiotin synthase activity"/>
    <property type="evidence" value="ECO:0007669"/>
    <property type="project" value="UniProtKB-UniRule"/>
</dbReference>
<feature type="binding site" evidence="1">
    <location>
        <position position="53"/>
    </location>
    <ligand>
        <name>ATP</name>
        <dbReference type="ChEBI" id="CHEBI:30616"/>
    </ligand>
</feature>
<accession>A0A2V3DND2</accession>
<name>A0A2V3DND2_9MICC</name>
<dbReference type="RefSeq" id="WP_110107148.1">
    <property type="nucleotide sequence ID" value="NZ_JACBZZ010000001.1"/>
</dbReference>
<comment type="subcellular location">
    <subcellularLocation>
        <location evidence="1">Cytoplasm</location>
    </subcellularLocation>
</comment>
<comment type="function">
    <text evidence="1">Catalyzes a mechanistically unusual reaction, the ATP-dependent insertion of CO2 between the N7 and N8 nitrogen atoms of 7,8-diaminopelargonic acid (DAPA, also called 7,8-diammoniononanoate) to form a ureido ring.</text>
</comment>
<organism evidence="2 3">
    <name type="scientific">Arthrobacter psychrochitiniphilus</name>
    <dbReference type="NCBI Taxonomy" id="291045"/>
    <lineage>
        <taxon>Bacteria</taxon>
        <taxon>Bacillati</taxon>
        <taxon>Actinomycetota</taxon>
        <taxon>Actinomycetes</taxon>
        <taxon>Micrococcales</taxon>
        <taxon>Micrococcaceae</taxon>
        <taxon>Arthrobacter</taxon>
    </lineage>
</organism>
<dbReference type="HAMAP" id="MF_00336">
    <property type="entry name" value="BioD"/>
    <property type="match status" value="1"/>
</dbReference>
<dbReference type="EMBL" id="QHLZ01000011">
    <property type="protein sequence ID" value="PXA64450.1"/>
    <property type="molecule type" value="Genomic_DNA"/>
</dbReference>
<keyword evidence="1" id="KW-0547">Nucleotide-binding</keyword>
<evidence type="ECO:0000256" key="1">
    <source>
        <dbReference type="HAMAP-Rule" id="MF_00336"/>
    </source>
</evidence>
<keyword evidence="1" id="KW-0093">Biotin biosynthesis</keyword>
<comment type="subunit">
    <text evidence="1">Homodimer.</text>
</comment>
<dbReference type="AlphaFoldDB" id="A0A2V3DND2"/>
<proteinExistence type="inferred from homology"/>
<dbReference type="GO" id="GO:0005524">
    <property type="term" value="F:ATP binding"/>
    <property type="evidence" value="ECO:0007669"/>
    <property type="project" value="UniProtKB-UniRule"/>
</dbReference>
<dbReference type="PANTHER" id="PTHR43210:SF5">
    <property type="entry name" value="DETHIOBIOTIN SYNTHETASE"/>
    <property type="match status" value="1"/>
</dbReference>
<keyword evidence="1" id="KW-0067">ATP-binding</keyword>
<keyword evidence="3" id="KW-1185">Reference proteome</keyword>
<comment type="caution">
    <text evidence="2">The sequence shown here is derived from an EMBL/GenBank/DDBJ whole genome shotgun (WGS) entry which is preliminary data.</text>
</comment>
<feature type="active site" evidence="1">
    <location>
        <position position="40"/>
    </location>
</feature>
<feature type="binding site" evidence="1">
    <location>
        <position position="44"/>
    </location>
    <ligand>
        <name>substrate</name>
    </ligand>
</feature>
<dbReference type="GO" id="GO:0009102">
    <property type="term" value="P:biotin biosynthetic process"/>
    <property type="evidence" value="ECO:0007669"/>
    <property type="project" value="UniProtKB-UniRule"/>
</dbReference>
<comment type="caution">
    <text evidence="1">Lacks conserved residue(s) required for the propagation of feature annotation.</text>
</comment>
<dbReference type="UniPathway" id="UPA00078">
    <property type="reaction ID" value="UER00161"/>
</dbReference>
<dbReference type="NCBIfam" id="TIGR00347">
    <property type="entry name" value="bioD"/>
    <property type="match status" value="1"/>
</dbReference>
<keyword evidence="1" id="KW-0460">Magnesium</keyword>
<dbReference type="GO" id="GO:0005829">
    <property type="term" value="C:cytosol"/>
    <property type="evidence" value="ECO:0007669"/>
    <property type="project" value="TreeGrafter"/>
</dbReference>
<keyword evidence="1" id="KW-0436">Ligase</keyword>
<comment type="similarity">
    <text evidence="1">Belongs to the dethiobiotin synthetase family.</text>
</comment>
<keyword evidence="1" id="KW-0963">Cytoplasm</keyword>
<dbReference type="InterPro" id="IPR004472">
    <property type="entry name" value="DTB_synth_BioD"/>
</dbReference>
<reference evidence="2 3" key="1">
    <citation type="submission" date="2018-05" db="EMBL/GenBank/DDBJ databases">
        <title>Genetic diversity of glacier-inhabiting Cryobacterium bacteria in China and description of Cryobacterium mengkeensis sp. nov. and Arthrobacter glacialis sp. nov.</title>
        <authorList>
            <person name="Liu Q."/>
            <person name="Xin Y.-H."/>
        </authorList>
    </citation>
    <scope>NUCLEOTIDE SEQUENCE [LARGE SCALE GENOMIC DNA]</scope>
    <source>
        <strain evidence="2 3">GP3</strain>
    </source>
</reference>
<dbReference type="Pfam" id="PF13500">
    <property type="entry name" value="AAA_26"/>
    <property type="match status" value="1"/>
</dbReference>
<feature type="binding site" evidence="1">
    <location>
        <position position="19"/>
    </location>
    <ligand>
        <name>Mg(2+)</name>
        <dbReference type="ChEBI" id="CHEBI:18420"/>
    </ligand>
</feature>
<feature type="binding site" evidence="1">
    <location>
        <position position="53"/>
    </location>
    <ligand>
        <name>Mg(2+)</name>
        <dbReference type="ChEBI" id="CHEBI:18420"/>
    </ligand>
</feature>
<feature type="binding site" evidence="1">
    <location>
        <position position="112"/>
    </location>
    <ligand>
        <name>Mg(2+)</name>
        <dbReference type="ChEBI" id="CHEBI:18420"/>
    </ligand>
</feature>
<dbReference type="PANTHER" id="PTHR43210">
    <property type="entry name" value="DETHIOBIOTIN SYNTHETASE"/>
    <property type="match status" value="1"/>
</dbReference>
<keyword evidence="1" id="KW-0479">Metal-binding</keyword>
<dbReference type="Proteomes" id="UP000246303">
    <property type="component" value="Unassembled WGS sequence"/>
</dbReference>
<protein>
    <recommendedName>
        <fullName evidence="1">ATP-dependent dethiobiotin synthetase BioD</fullName>
        <ecNumber evidence="1">6.3.3.3</ecNumber>
    </recommendedName>
    <alternativeName>
        <fullName evidence="1">DTB synthetase</fullName>
        <shortName evidence="1">DTBS</shortName>
    </alternativeName>
    <alternativeName>
        <fullName evidence="1">Dethiobiotin synthase</fullName>
    </alternativeName>
</protein>
<comment type="pathway">
    <text evidence="1">Cofactor biosynthesis; biotin biosynthesis; biotin from 7,8-diaminononanoate: step 1/2.</text>
</comment>
<feature type="binding site" evidence="1">
    <location>
        <begin position="15"/>
        <end position="20"/>
    </location>
    <ligand>
        <name>ATP</name>
        <dbReference type="ChEBI" id="CHEBI:30616"/>
    </ligand>
</feature>
<comment type="cofactor">
    <cofactor evidence="1">
        <name>Mg(2+)</name>
        <dbReference type="ChEBI" id="CHEBI:18420"/>
    </cofactor>
</comment>
<sequence length="245" mass="25408">MSESTISYVTGTDTDVGKTITTAALAAALTADGDTVAVYKPTQTGVSCDDPADMAEVARLSGVKNVHEGIRLRYPMAPDAAALRENRDLPSLADHAARILELAASHDHVLVEGAGGLLVTLDGQGNTIAELAALVDQRVVERAAAQGSDALTIRTAFVVVCRSALGTLNHTGLTLEALHHRGVAAPALVIGAWPAAPSYVEVSNLDSLQGQGVNFLGTLPAGAAQLAPETFRAQASEWLKLPNWS</sequence>
<evidence type="ECO:0000313" key="2">
    <source>
        <dbReference type="EMBL" id="PXA64450.1"/>
    </source>
</evidence>
<comment type="catalytic activity">
    <reaction evidence="1">
        <text>(7R,8S)-7,8-diammoniononanoate + CO2 + ATP = (4R,5S)-dethiobiotin + ADP + phosphate + 3 H(+)</text>
        <dbReference type="Rhea" id="RHEA:15805"/>
        <dbReference type="ChEBI" id="CHEBI:15378"/>
        <dbReference type="ChEBI" id="CHEBI:16526"/>
        <dbReference type="ChEBI" id="CHEBI:30616"/>
        <dbReference type="ChEBI" id="CHEBI:43474"/>
        <dbReference type="ChEBI" id="CHEBI:149469"/>
        <dbReference type="ChEBI" id="CHEBI:149473"/>
        <dbReference type="ChEBI" id="CHEBI:456216"/>
        <dbReference type="EC" id="6.3.3.3"/>
    </reaction>
</comment>
<dbReference type="OrthoDB" id="9802610at2"/>
<dbReference type="SUPFAM" id="SSF52540">
    <property type="entry name" value="P-loop containing nucleoside triphosphate hydrolases"/>
    <property type="match status" value="1"/>
</dbReference>
<gene>
    <name evidence="1 2" type="primary">bioD</name>
    <name evidence="2" type="ORF">CVS29_15015</name>
</gene>
<evidence type="ECO:0000313" key="3">
    <source>
        <dbReference type="Proteomes" id="UP000246303"/>
    </source>
</evidence>
<dbReference type="Gene3D" id="3.40.50.300">
    <property type="entry name" value="P-loop containing nucleotide triphosphate hydrolases"/>
    <property type="match status" value="1"/>
</dbReference>
<dbReference type="EC" id="6.3.3.3" evidence="1"/>
<feature type="binding site" evidence="1">
    <location>
        <begin position="112"/>
        <end position="115"/>
    </location>
    <ligand>
        <name>ATP</name>
        <dbReference type="ChEBI" id="CHEBI:30616"/>
    </ligand>
</feature>
<dbReference type="InterPro" id="IPR027417">
    <property type="entry name" value="P-loop_NTPase"/>
</dbReference>
<dbReference type="PIRSF" id="PIRSF006755">
    <property type="entry name" value="DTB_synth"/>
    <property type="match status" value="1"/>
</dbReference>
<dbReference type="CDD" id="cd03109">
    <property type="entry name" value="DTBS"/>
    <property type="match status" value="1"/>
</dbReference>